<dbReference type="Proteomes" id="UP000507470">
    <property type="component" value="Unassembled WGS sequence"/>
</dbReference>
<feature type="domain" description="Transposable element P transposase-like RNase H C-terminal" evidence="2">
    <location>
        <begin position="212"/>
        <end position="237"/>
    </location>
</feature>
<dbReference type="Pfam" id="PF21789">
    <property type="entry name" value="TNP-like_RNaseH_C"/>
    <property type="match status" value="1"/>
</dbReference>
<dbReference type="Pfam" id="PF21788">
    <property type="entry name" value="TNP-like_GBD"/>
    <property type="match status" value="1"/>
</dbReference>
<dbReference type="OrthoDB" id="5986005at2759"/>
<dbReference type="AlphaFoldDB" id="A0A6J8CRJ0"/>
<dbReference type="InterPro" id="IPR048367">
    <property type="entry name" value="TNP-like_RNaseH_C"/>
</dbReference>
<dbReference type="PANTHER" id="PTHR46579">
    <property type="entry name" value="F5/8 TYPE C DOMAIN-CONTAINING PROTEIN-RELATED"/>
    <property type="match status" value="1"/>
</dbReference>
<evidence type="ECO:0000313" key="3">
    <source>
        <dbReference type="EMBL" id="CAC5397744.1"/>
    </source>
</evidence>
<evidence type="ECO:0000259" key="2">
    <source>
        <dbReference type="Pfam" id="PF21789"/>
    </source>
</evidence>
<feature type="domain" description="Transposable element P transposase-like GTP-binding insertion" evidence="1">
    <location>
        <begin position="32"/>
        <end position="126"/>
    </location>
</feature>
<dbReference type="EMBL" id="CACVKT020005769">
    <property type="protein sequence ID" value="CAC5397744.1"/>
    <property type="molecule type" value="Genomic_DNA"/>
</dbReference>
<organism evidence="3 4">
    <name type="scientific">Mytilus coruscus</name>
    <name type="common">Sea mussel</name>
    <dbReference type="NCBI Taxonomy" id="42192"/>
    <lineage>
        <taxon>Eukaryota</taxon>
        <taxon>Metazoa</taxon>
        <taxon>Spiralia</taxon>
        <taxon>Lophotrochozoa</taxon>
        <taxon>Mollusca</taxon>
        <taxon>Bivalvia</taxon>
        <taxon>Autobranchia</taxon>
        <taxon>Pteriomorphia</taxon>
        <taxon>Mytilida</taxon>
        <taxon>Mytiloidea</taxon>
        <taxon>Mytilidae</taxon>
        <taxon>Mytilinae</taxon>
        <taxon>Mytilus</taxon>
    </lineage>
</organism>
<dbReference type="PANTHER" id="PTHR46579:SF1">
    <property type="entry name" value="F5_8 TYPE C DOMAIN-CONTAINING PROTEIN"/>
    <property type="match status" value="1"/>
</dbReference>
<sequence length="525" mass="60480">MKSEKHIQTRIASNDCFGKNRENTTNSVTKLWFNTDISWMHIVDLYEECMQGIYNFCPKLTRAHIDLTPFGCMKVKLAAQVLSDTVALALCHIRGDGVGGTVRFIRNMNTFFDCLNSRHLYEGQNKRNSNLKPYTCLNDERLKLLSEEFLTYFEEWRFAVETRQGNFTKQQRSAMMISYQTLEGIKIGVKSIVFCIKYMLSLGTPFILTEVFNQDILEQHFGHHRGRCGSNTNPTLAELDNNMIHLRVIGSQAISSISGNTIKRQNDRTVDGTPLPKRDFSQTMNIHLVRHLSTYVRMYGPLYGYSCFGFESMNSFLKRMIHGTSHINKQISFAICMTKELTSAVKTFIDEEDKTSMQLFKKLSARFIQDDKTAKEILSLGKKTNLPTQSPHYLLLSREIRDNGVKVFSRLQFRGTVFYSKGYQDAKTRNHSACCFSHNNVTKKGIILLFLEYENQINVIIQECFSVPFNLGEDFRRQINNCTLKAYLDKTICRHIEKLEGFGEKHCYFSKKTLKKVCSGGDLQQ</sequence>
<protein>
    <submittedName>
        <fullName evidence="3">THAP9</fullName>
        <ecNumber evidence="3">2.7.7.-</ecNumber>
    </submittedName>
</protein>
<proteinExistence type="predicted"/>
<evidence type="ECO:0000259" key="1">
    <source>
        <dbReference type="Pfam" id="PF21788"/>
    </source>
</evidence>
<accession>A0A6J8CRJ0</accession>
<dbReference type="GO" id="GO:0016779">
    <property type="term" value="F:nucleotidyltransferase activity"/>
    <property type="evidence" value="ECO:0007669"/>
    <property type="project" value="UniProtKB-KW"/>
</dbReference>
<name>A0A6J8CRJ0_MYTCO</name>
<reference evidence="3 4" key="1">
    <citation type="submission" date="2020-06" db="EMBL/GenBank/DDBJ databases">
        <authorList>
            <person name="Li R."/>
            <person name="Bekaert M."/>
        </authorList>
    </citation>
    <scope>NUCLEOTIDE SEQUENCE [LARGE SCALE GENOMIC DNA]</scope>
    <source>
        <strain evidence="4">wild</strain>
    </source>
</reference>
<keyword evidence="4" id="KW-1185">Reference proteome</keyword>
<dbReference type="EC" id="2.7.7.-" evidence="3"/>
<keyword evidence="3" id="KW-0548">Nucleotidyltransferase</keyword>
<gene>
    <name evidence="3" type="ORF">MCOR_32163</name>
</gene>
<evidence type="ECO:0000313" key="4">
    <source>
        <dbReference type="Proteomes" id="UP000507470"/>
    </source>
</evidence>
<keyword evidence="3" id="KW-0808">Transferase</keyword>
<dbReference type="InterPro" id="IPR048366">
    <property type="entry name" value="TNP-like_GBD"/>
</dbReference>